<evidence type="ECO:0000256" key="8">
    <source>
        <dbReference type="ARBA" id="ARBA00023134"/>
    </source>
</evidence>
<dbReference type="SMART" id="SM00865">
    <property type="entry name" value="Tubulin_C"/>
    <property type="match status" value="1"/>
</dbReference>
<keyword evidence="7" id="KW-0378">Hydrolase</keyword>
<dbReference type="Pfam" id="PF00091">
    <property type="entry name" value="Tubulin"/>
    <property type="match status" value="1"/>
</dbReference>
<evidence type="ECO:0000256" key="11">
    <source>
        <dbReference type="RuleBase" id="RU000352"/>
    </source>
</evidence>
<dbReference type="InterPro" id="IPR002452">
    <property type="entry name" value="Alpha_tubulin"/>
</dbReference>
<keyword evidence="5 11" id="KW-0493">Microtubule</keyword>
<dbReference type="GO" id="GO:0005525">
    <property type="term" value="F:GTP binding"/>
    <property type="evidence" value="ECO:0007669"/>
    <property type="project" value="UniProtKB-UniRule"/>
</dbReference>
<comment type="similarity">
    <text evidence="3 11">Belongs to the tubulin family.</text>
</comment>
<comment type="function">
    <text evidence="11">Tubulin is the major constituent of microtubules, a cylinder consisting of laterally associated linear protofilaments composed of alpha- and beta-tubulin heterodimers. Microtubules grow by the addition of GTP-tubulin dimers to the microtubule end, where a stabilizing cap forms. Below the cap, tubulin dimers are in GDP-bound state, owing to GTPase activity of alpha-tubulin.</text>
</comment>
<dbReference type="GO" id="GO:0005200">
    <property type="term" value="F:structural constituent of cytoskeleton"/>
    <property type="evidence" value="ECO:0007669"/>
    <property type="project" value="InterPro"/>
</dbReference>
<dbReference type="KEGG" id="pmrn:116945539"/>
<comment type="subunit">
    <text evidence="11">Dimer of alpha and beta chains. A typical microtubule is a hollow water-filled tube with an outer diameter of 25 nm and an inner diameter of 15 nM. Alpha-beta heterodimers associate head-to-tail to form protofilaments running lengthwise along the microtubule wall with the beta-tubulin subunit facing the microtubule plus end conferring a structural polarity. Microtubules usually have 13 protofilaments but different protofilament numbers can be found in some organisms and specialized cells.</text>
</comment>
<dbReference type="GO" id="GO:0016787">
    <property type="term" value="F:hydrolase activity"/>
    <property type="evidence" value="ECO:0007669"/>
    <property type="project" value="UniProtKB-KW"/>
</dbReference>
<dbReference type="SUPFAM" id="SSF55307">
    <property type="entry name" value="Tubulin C-terminal domain-like"/>
    <property type="match status" value="1"/>
</dbReference>
<gene>
    <name evidence="15" type="primary">LOC116945539</name>
</gene>
<dbReference type="FunFam" id="1.10.287.600:FF:000005">
    <property type="entry name" value="Tubulin alpha chain"/>
    <property type="match status" value="1"/>
</dbReference>
<dbReference type="Gene3D" id="3.40.50.1440">
    <property type="entry name" value="Tubulin/FtsZ, GTPase domain"/>
    <property type="match status" value="1"/>
</dbReference>
<dbReference type="CDD" id="cd02186">
    <property type="entry name" value="alpha_tubulin"/>
    <property type="match status" value="1"/>
</dbReference>
<dbReference type="InterPro" id="IPR036525">
    <property type="entry name" value="Tubulin/FtsZ_GTPase_sf"/>
</dbReference>
<dbReference type="GO" id="GO:0007017">
    <property type="term" value="P:microtubule-based process"/>
    <property type="evidence" value="ECO:0007669"/>
    <property type="project" value="InterPro"/>
</dbReference>
<keyword evidence="4" id="KW-0963">Cytoplasm</keyword>
<evidence type="ECO:0000313" key="14">
    <source>
        <dbReference type="Proteomes" id="UP001318040"/>
    </source>
</evidence>
<dbReference type="PANTHER" id="PTHR11588">
    <property type="entry name" value="TUBULIN"/>
    <property type="match status" value="1"/>
</dbReference>
<dbReference type="AlphaFoldDB" id="A0AAJ7WZK1"/>
<evidence type="ECO:0000256" key="5">
    <source>
        <dbReference type="ARBA" id="ARBA00022701"/>
    </source>
</evidence>
<evidence type="ECO:0000256" key="10">
    <source>
        <dbReference type="ARBA" id="ARBA00049117"/>
    </source>
</evidence>
<evidence type="ECO:0000259" key="12">
    <source>
        <dbReference type="SMART" id="SM00864"/>
    </source>
</evidence>
<dbReference type="InterPro" id="IPR037103">
    <property type="entry name" value="Tubulin/FtsZ-like_C"/>
</dbReference>
<dbReference type="FunFam" id="3.40.50.1440:FF:000002">
    <property type="entry name" value="Tubulin alpha chain"/>
    <property type="match status" value="1"/>
</dbReference>
<evidence type="ECO:0000256" key="6">
    <source>
        <dbReference type="ARBA" id="ARBA00022741"/>
    </source>
</evidence>
<comment type="catalytic activity">
    <reaction evidence="10">
        <text>GTP + H2O = GDP + phosphate + H(+)</text>
        <dbReference type="Rhea" id="RHEA:19669"/>
        <dbReference type="ChEBI" id="CHEBI:15377"/>
        <dbReference type="ChEBI" id="CHEBI:15378"/>
        <dbReference type="ChEBI" id="CHEBI:37565"/>
        <dbReference type="ChEBI" id="CHEBI:43474"/>
        <dbReference type="ChEBI" id="CHEBI:58189"/>
    </reaction>
    <physiologicalReaction direction="left-to-right" evidence="10">
        <dbReference type="Rhea" id="RHEA:19670"/>
    </physiologicalReaction>
</comment>
<keyword evidence="14" id="KW-1185">Reference proteome</keyword>
<protein>
    <recommendedName>
        <fullName evidence="11">Tubulin alpha chain</fullName>
    </recommendedName>
</protein>
<evidence type="ECO:0000256" key="4">
    <source>
        <dbReference type="ARBA" id="ARBA00022490"/>
    </source>
</evidence>
<dbReference type="Proteomes" id="UP001318040">
    <property type="component" value="Chromosome 2"/>
</dbReference>
<accession>A0AAJ7WZK1</accession>
<dbReference type="PRINTS" id="PR01161">
    <property type="entry name" value="TUBULIN"/>
</dbReference>
<dbReference type="SUPFAM" id="SSF52490">
    <property type="entry name" value="Tubulin nucleotide-binding domain-like"/>
    <property type="match status" value="1"/>
</dbReference>
<comment type="subcellular location">
    <subcellularLocation>
        <location evidence="2">Cytoplasm</location>
        <location evidence="2">Cytoskeleton</location>
    </subcellularLocation>
</comment>
<dbReference type="PROSITE" id="PS00227">
    <property type="entry name" value="TUBULIN"/>
    <property type="match status" value="1"/>
</dbReference>
<feature type="domain" description="Tubulin/FtsZ 2-layer sandwich" evidence="13">
    <location>
        <begin position="250"/>
        <end position="395"/>
    </location>
</feature>
<evidence type="ECO:0000256" key="1">
    <source>
        <dbReference type="ARBA" id="ARBA00001946"/>
    </source>
</evidence>
<reference evidence="15" key="1">
    <citation type="submission" date="2025-08" db="UniProtKB">
        <authorList>
            <consortium name="RefSeq"/>
        </authorList>
    </citation>
    <scope>IDENTIFICATION</scope>
    <source>
        <tissue evidence="15">Sperm</tissue>
    </source>
</reference>
<evidence type="ECO:0000256" key="2">
    <source>
        <dbReference type="ARBA" id="ARBA00004245"/>
    </source>
</evidence>
<dbReference type="FunFam" id="3.30.1330.20:FF:000001">
    <property type="entry name" value="Tubulin alpha chain"/>
    <property type="match status" value="1"/>
</dbReference>
<keyword evidence="6 11" id="KW-0547">Nucleotide-binding</keyword>
<organism evidence="14 15">
    <name type="scientific">Petromyzon marinus</name>
    <name type="common">Sea lamprey</name>
    <dbReference type="NCBI Taxonomy" id="7757"/>
    <lineage>
        <taxon>Eukaryota</taxon>
        <taxon>Metazoa</taxon>
        <taxon>Chordata</taxon>
        <taxon>Craniata</taxon>
        <taxon>Vertebrata</taxon>
        <taxon>Cyclostomata</taxon>
        <taxon>Hyperoartia</taxon>
        <taxon>Petromyzontiformes</taxon>
        <taxon>Petromyzontidae</taxon>
        <taxon>Petromyzon</taxon>
    </lineage>
</organism>
<evidence type="ECO:0000256" key="9">
    <source>
        <dbReference type="ARBA" id="ARBA00023212"/>
    </source>
</evidence>
<dbReference type="InterPro" id="IPR008280">
    <property type="entry name" value="Tub_FtsZ_C"/>
</dbReference>
<dbReference type="InterPro" id="IPR017975">
    <property type="entry name" value="Tubulin_CS"/>
</dbReference>
<dbReference type="InterPro" id="IPR003008">
    <property type="entry name" value="Tubulin_FtsZ_GTPase"/>
</dbReference>
<dbReference type="InterPro" id="IPR018316">
    <property type="entry name" value="Tubulin/FtsZ_2-layer-sand-dom"/>
</dbReference>
<keyword evidence="8 11" id="KW-0342">GTP-binding</keyword>
<keyword evidence="9" id="KW-0206">Cytoskeleton</keyword>
<dbReference type="SMART" id="SM00864">
    <property type="entry name" value="Tubulin"/>
    <property type="match status" value="1"/>
</dbReference>
<evidence type="ECO:0000313" key="15">
    <source>
        <dbReference type="RefSeq" id="XP_032815810.1"/>
    </source>
</evidence>
<comment type="cofactor">
    <cofactor evidence="1">
        <name>Mg(2+)</name>
        <dbReference type="ChEBI" id="CHEBI:18420"/>
    </cofactor>
</comment>
<proteinExistence type="inferred from homology"/>
<dbReference type="Pfam" id="PF03953">
    <property type="entry name" value="Tubulin_C"/>
    <property type="match status" value="1"/>
</dbReference>
<dbReference type="RefSeq" id="XP_032815810.1">
    <property type="nucleotide sequence ID" value="XM_032959919.1"/>
</dbReference>
<dbReference type="InterPro" id="IPR000217">
    <property type="entry name" value="Tubulin"/>
</dbReference>
<dbReference type="GeneID" id="116945539"/>
<dbReference type="InterPro" id="IPR023123">
    <property type="entry name" value="Tubulin_C"/>
</dbReference>
<evidence type="ECO:0000259" key="13">
    <source>
        <dbReference type="SMART" id="SM00865"/>
    </source>
</evidence>
<evidence type="ECO:0000256" key="3">
    <source>
        <dbReference type="ARBA" id="ARBA00009636"/>
    </source>
</evidence>
<feature type="domain" description="Tubulin/FtsZ GTPase" evidence="12">
    <location>
        <begin position="51"/>
        <end position="248"/>
    </location>
</feature>
<evidence type="ECO:0000256" key="7">
    <source>
        <dbReference type="ARBA" id="ARBA00022801"/>
    </source>
</evidence>
<dbReference type="Gene3D" id="1.10.287.600">
    <property type="entry name" value="Helix hairpin bin"/>
    <property type="match status" value="1"/>
</dbReference>
<dbReference type="Gene3D" id="3.30.1330.20">
    <property type="entry name" value="Tubulin/FtsZ, C-terminal domain"/>
    <property type="match status" value="1"/>
</dbReference>
<dbReference type="PRINTS" id="PR01162">
    <property type="entry name" value="ALPHATUBULIN"/>
</dbReference>
<sequence length="451" mass="50257">MTRDCISIHIGQAGVQMGNACWELYCLEHGIKPDGHLATHPDVTSVVDSSFNTFFSETGSGKHVPRAIFIDLEPSVIDGVRTGPYKQLFHPEQLISGKEDAANNYARGHYTIGKQIVETVVDRIRKLSERCTGLQGFLLFHSFGGGTGSGFTSLLMERLSADYGKKSKLEFCIYPAPQVSTAVVEPYNAILTTHTTLEHSDCSFMVDNEAIYDICRKKLDIDFPSYFNLNRLIAQMVSSITASLRFDGALNVDLNEFQTNLVPYPRIHFPLTTYAPVISAEKAYHEQLSVAEITNACFEPSNQMVKCDPRNGKYMACCLLYRGDIVPKDVNTAIAIIKSRRAVRFVDWCPTGFKVGINYQPPTAVPGGDLAKVQRAVCMLSNTTAIAEAWSRLNYKFDLMYAKRAFVHWYVGEGMEEGEFTEAREDMAALEKDYEEVGTDGADVVEGEEEY</sequence>
<name>A0AAJ7WZK1_PETMA</name>
<dbReference type="GO" id="GO:0005874">
    <property type="term" value="C:microtubule"/>
    <property type="evidence" value="ECO:0007669"/>
    <property type="project" value="UniProtKB-KW"/>
</dbReference>